<proteinExistence type="predicted"/>
<dbReference type="EMBL" id="JAOYFB010000040">
    <property type="protein sequence ID" value="KAK4037507.1"/>
    <property type="molecule type" value="Genomic_DNA"/>
</dbReference>
<dbReference type="Proteomes" id="UP001234178">
    <property type="component" value="Unassembled WGS sequence"/>
</dbReference>
<organism evidence="1 2">
    <name type="scientific">Daphnia magna</name>
    <dbReference type="NCBI Taxonomy" id="35525"/>
    <lineage>
        <taxon>Eukaryota</taxon>
        <taxon>Metazoa</taxon>
        <taxon>Ecdysozoa</taxon>
        <taxon>Arthropoda</taxon>
        <taxon>Crustacea</taxon>
        <taxon>Branchiopoda</taxon>
        <taxon>Diplostraca</taxon>
        <taxon>Cladocera</taxon>
        <taxon>Anomopoda</taxon>
        <taxon>Daphniidae</taxon>
        <taxon>Daphnia</taxon>
    </lineage>
</organism>
<evidence type="ECO:0008006" key="3">
    <source>
        <dbReference type="Google" id="ProtNLM"/>
    </source>
</evidence>
<gene>
    <name evidence="1" type="ORF">OUZ56_029540</name>
</gene>
<evidence type="ECO:0000313" key="2">
    <source>
        <dbReference type="Proteomes" id="UP001234178"/>
    </source>
</evidence>
<keyword evidence="2" id="KW-1185">Reference proteome</keyword>
<evidence type="ECO:0000313" key="1">
    <source>
        <dbReference type="EMBL" id="KAK4037507.1"/>
    </source>
</evidence>
<comment type="caution">
    <text evidence="1">The sequence shown here is derived from an EMBL/GenBank/DDBJ whole genome shotgun (WGS) entry which is preliminary data.</text>
</comment>
<sequence>MQIIYEYMGSYWFQIVTPDRLSVNGQPRRTTNEVESFHRWFNRRCGKYHQSFWTFIGALVLAKSRRRCVKDYNLARSGRLIRREHAKKQTEKDARIRTFCQSFDNREITVYQFLEMCSRFFEPLHNPAPLGGLLADPFDSYHKNSVSDKKKTNKALMLDLTSIEELLVSVDIVVFDEVMVFEEVMVFDERIVSAELLLSVGLVVSVKLLVSVGLLMLDVVVLEDGAQLANEREVRRRGRRMVGGAIGAAVHLLGEEPHSRVLVPVAVPGIQDFDDTRSYS</sequence>
<protein>
    <recommendedName>
        <fullName evidence="3">MULE transposase domain-containing protein</fullName>
    </recommendedName>
</protein>
<name>A0ABR0B740_9CRUS</name>
<accession>A0ABR0B740</accession>
<reference evidence="1 2" key="1">
    <citation type="journal article" date="2023" name="Nucleic Acids Res.">
        <title>The hologenome of Daphnia magna reveals possible DNA methylation and microbiome-mediated evolution of the host genome.</title>
        <authorList>
            <person name="Chaturvedi A."/>
            <person name="Li X."/>
            <person name="Dhandapani V."/>
            <person name="Marshall H."/>
            <person name="Kissane S."/>
            <person name="Cuenca-Cambronero M."/>
            <person name="Asole G."/>
            <person name="Calvet F."/>
            <person name="Ruiz-Romero M."/>
            <person name="Marangio P."/>
            <person name="Guigo R."/>
            <person name="Rago D."/>
            <person name="Mirbahai L."/>
            <person name="Eastwood N."/>
            <person name="Colbourne J.K."/>
            <person name="Zhou J."/>
            <person name="Mallon E."/>
            <person name="Orsini L."/>
        </authorList>
    </citation>
    <scope>NUCLEOTIDE SEQUENCE [LARGE SCALE GENOMIC DNA]</scope>
    <source>
        <strain evidence="1">LRV0_1</strain>
    </source>
</reference>